<dbReference type="PROSITE" id="PS51257">
    <property type="entry name" value="PROKAR_LIPOPROTEIN"/>
    <property type="match status" value="1"/>
</dbReference>
<organism evidence="2 3">
    <name type="scientific">Acorus calamus</name>
    <name type="common">Sweet flag</name>
    <dbReference type="NCBI Taxonomy" id="4465"/>
    <lineage>
        <taxon>Eukaryota</taxon>
        <taxon>Viridiplantae</taxon>
        <taxon>Streptophyta</taxon>
        <taxon>Embryophyta</taxon>
        <taxon>Tracheophyta</taxon>
        <taxon>Spermatophyta</taxon>
        <taxon>Magnoliopsida</taxon>
        <taxon>Liliopsida</taxon>
        <taxon>Acoraceae</taxon>
        <taxon>Acorus</taxon>
    </lineage>
</organism>
<evidence type="ECO:0000313" key="2">
    <source>
        <dbReference type="EMBL" id="KAK1305232.1"/>
    </source>
</evidence>
<dbReference type="PANTHER" id="PTHR47531">
    <property type="entry name" value="RING/U-BOX SUPERFAMILY PROTEIN"/>
    <property type="match status" value="1"/>
</dbReference>
<sequence>MGSSGSKDSTVSATAASSCASSSSLSTVARVVRWRGPKVFRSSCLGRPPVSSLSSDNDDEQESHTQDENGRTKGEMHLEKPETDSFKEKNKRQKKIKVPLTEQGSSDTSNVDYDACNQEGTSHTDTAASSSIIYNQEVVNRLSNPLKRSRSRFRFIPDRIGFRLGRTASLGSSSGGRPFFSENLFISNSDENSNHIDSTAGVSNDSPSINVDSTRADAILDEYTNHIGYESIEPRRQGRRSGVQETLEGSIRFSRTLSVGRLRDRVLHRTSFSDGLFGSMLEDGSILYNGRSSGRQMMGGLTRNEAFSDWNSEMTPTYTVYGSANGIHDQELDIMQSREARMHELTEQRSAFLERRRRIRSQVRALQRLGSRFENQSGHERCYICLVEYEERDLMRSARFVVEMYANPIYDVAEMRPI</sequence>
<dbReference type="AlphaFoldDB" id="A0AAV9DVG0"/>
<accession>A0AAV9DVG0</accession>
<dbReference type="EMBL" id="JAUJYO010000011">
    <property type="protein sequence ID" value="KAK1305232.1"/>
    <property type="molecule type" value="Genomic_DNA"/>
</dbReference>
<protein>
    <submittedName>
        <fullName evidence="2">Uncharacterized protein</fullName>
    </submittedName>
</protein>
<feature type="compositionally biased region" description="Low complexity" evidence="1">
    <location>
        <begin position="9"/>
        <end position="31"/>
    </location>
</feature>
<keyword evidence="3" id="KW-1185">Reference proteome</keyword>
<feature type="compositionally biased region" description="Basic and acidic residues" evidence="1">
    <location>
        <begin position="62"/>
        <end position="88"/>
    </location>
</feature>
<feature type="region of interest" description="Disordered" evidence="1">
    <location>
        <begin position="1"/>
        <end position="128"/>
    </location>
</feature>
<reference evidence="2" key="2">
    <citation type="submission" date="2023-06" db="EMBL/GenBank/DDBJ databases">
        <authorList>
            <person name="Ma L."/>
            <person name="Liu K.-W."/>
            <person name="Li Z."/>
            <person name="Hsiao Y.-Y."/>
            <person name="Qi Y."/>
            <person name="Fu T."/>
            <person name="Tang G."/>
            <person name="Zhang D."/>
            <person name="Sun W.-H."/>
            <person name="Liu D.-K."/>
            <person name="Li Y."/>
            <person name="Chen G.-Z."/>
            <person name="Liu X.-D."/>
            <person name="Liao X.-Y."/>
            <person name="Jiang Y.-T."/>
            <person name="Yu X."/>
            <person name="Hao Y."/>
            <person name="Huang J."/>
            <person name="Zhao X.-W."/>
            <person name="Ke S."/>
            <person name="Chen Y.-Y."/>
            <person name="Wu W.-L."/>
            <person name="Hsu J.-L."/>
            <person name="Lin Y.-F."/>
            <person name="Huang M.-D."/>
            <person name="Li C.-Y."/>
            <person name="Huang L."/>
            <person name="Wang Z.-W."/>
            <person name="Zhao X."/>
            <person name="Zhong W.-Y."/>
            <person name="Peng D.-H."/>
            <person name="Ahmad S."/>
            <person name="Lan S."/>
            <person name="Zhang J.-S."/>
            <person name="Tsai W.-C."/>
            <person name="Van De Peer Y."/>
            <person name="Liu Z.-J."/>
        </authorList>
    </citation>
    <scope>NUCLEOTIDE SEQUENCE</scope>
    <source>
        <strain evidence="2">CP</strain>
        <tissue evidence="2">Leaves</tissue>
    </source>
</reference>
<gene>
    <name evidence="2" type="ORF">QJS10_CPB11g00028</name>
</gene>
<dbReference type="PANTHER" id="PTHR47531:SF2">
    <property type="entry name" value="RING_U-BOX SUPERFAMILY PROTEIN"/>
    <property type="match status" value="1"/>
</dbReference>
<reference evidence="2" key="1">
    <citation type="journal article" date="2023" name="Nat. Commun.">
        <title>Diploid and tetraploid genomes of Acorus and the evolution of monocots.</title>
        <authorList>
            <person name="Ma L."/>
            <person name="Liu K.W."/>
            <person name="Li Z."/>
            <person name="Hsiao Y.Y."/>
            <person name="Qi Y."/>
            <person name="Fu T."/>
            <person name="Tang G.D."/>
            <person name="Zhang D."/>
            <person name="Sun W.H."/>
            <person name="Liu D.K."/>
            <person name="Li Y."/>
            <person name="Chen G.Z."/>
            <person name="Liu X.D."/>
            <person name="Liao X.Y."/>
            <person name="Jiang Y.T."/>
            <person name="Yu X."/>
            <person name="Hao Y."/>
            <person name="Huang J."/>
            <person name="Zhao X.W."/>
            <person name="Ke S."/>
            <person name="Chen Y.Y."/>
            <person name="Wu W.L."/>
            <person name="Hsu J.L."/>
            <person name="Lin Y.F."/>
            <person name="Huang M.D."/>
            <person name="Li C.Y."/>
            <person name="Huang L."/>
            <person name="Wang Z.W."/>
            <person name="Zhao X."/>
            <person name="Zhong W.Y."/>
            <person name="Peng D.H."/>
            <person name="Ahmad S."/>
            <person name="Lan S."/>
            <person name="Zhang J.S."/>
            <person name="Tsai W.C."/>
            <person name="Van de Peer Y."/>
            <person name="Liu Z.J."/>
        </authorList>
    </citation>
    <scope>NUCLEOTIDE SEQUENCE</scope>
    <source>
        <strain evidence="2">CP</strain>
    </source>
</reference>
<feature type="compositionally biased region" description="Polar residues" evidence="1">
    <location>
        <begin position="102"/>
        <end position="111"/>
    </location>
</feature>
<evidence type="ECO:0000313" key="3">
    <source>
        <dbReference type="Proteomes" id="UP001180020"/>
    </source>
</evidence>
<dbReference type="Proteomes" id="UP001180020">
    <property type="component" value="Unassembled WGS sequence"/>
</dbReference>
<name>A0AAV9DVG0_ACOCL</name>
<feature type="compositionally biased region" description="Polar residues" evidence="1">
    <location>
        <begin position="118"/>
        <end position="128"/>
    </location>
</feature>
<proteinExistence type="predicted"/>
<comment type="caution">
    <text evidence="2">The sequence shown here is derived from an EMBL/GenBank/DDBJ whole genome shotgun (WGS) entry which is preliminary data.</text>
</comment>
<evidence type="ECO:0000256" key="1">
    <source>
        <dbReference type="SAM" id="MobiDB-lite"/>
    </source>
</evidence>